<dbReference type="EMBL" id="JACOGA010000006">
    <property type="protein sequence ID" value="MBC3873427.1"/>
    <property type="molecule type" value="Genomic_DNA"/>
</dbReference>
<comment type="caution">
    <text evidence="2">The sequence shown here is derived from an EMBL/GenBank/DDBJ whole genome shotgun (WGS) entry which is preliminary data.</text>
</comment>
<evidence type="ECO:0000313" key="2">
    <source>
        <dbReference type="EMBL" id="MBC3873427.1"/>
    </source>
</evidence>
<keyword evidence="1" id="KW-0732">Signal</keyword>
<keyword evidence="3" id="KW-1185">Reference proteome</keyword>
<feature type="signal peptide" evidence="1">
    <location>
        <begin position="1"/>
        <end position="19"/>
    </location>
</feature>
<proteinExistence type="predicted"/>
<dbReference type="InterPro" id="IPR010595">
    <property type="entry name" value="DUF1161"/>
</dbReference>
<organism evidence="2 3">
    <name type="scientific">Undibacterium flavidum</name>
    <dbReference type="NCBI Taxonomy" id="2762297"/>
    <lineage>
        <taxon>Bacteria</taxon>
        <taxon>Pseudomonadati</taxon>
        <taxon>Pseudomonadota</taxon>
        <taxon>Betaproteobacteria</taxon>
        <taxon>Burkholderiales</taxon>
        <taxon>Oxalobacteraceae</taxon>
        <taxon>Undibacterium</taxon>
    </lineage>
</organism>
<dbReference type="PROSITE" id="PS51257">
    <property type="entry name" value="PROKAR_LIPOPROTEIN"/>
    <property type="match status" value="1"/>
</dbReference>
<evidence type="ECO:0000256" key="1">
    <source>
        <dbReference type="SAM" id="SignalP"/>
    </source>
</evidence>
<dbReference type="Pfam" id="PF06649">
    <property type="entry name" value="DUF1161"/>
    <property type="match status" value="1"/>
</dbReference>
<name>A0ABR6YB26_9BURK</name>
<reference evidence="2 3" key="1">
    <citation type="submission" date="2020-08" db="EMBL/GenBank/DDBJ databases">
        <title>Novel species isolated from subtropical streams in China.</title>
        <authorList>
            <person name="Lu H."/>
        </authorList>
    </citation>
    <scope>NUCLEOTIDE SEQUENCE [LARGE SCALE GENOMIC DNA]</scope>
    <source>
        <strain evidence="2 3">LX15W</strain>
    </source>
</reference>
<dbReference type="RefSeq" id="WP_186941467.1">
    <property type="nucleotide sequence ID" value="NZ_JACOGA010000006.1"/>
</dbReference>
<protein>
    <submittedName>
        <fullName evidence="2">DUF1161 domain-containing protein</fullName>
    </submittedName>
</protein>
<dbReference type="Proteomes" id="UP000624279">
    <property type="component" value="Unassembled WGS sequence"/>
</dbReference>
<sequence>MKKYLLASSLLFMACSASAGVLSCDDLKAKIEKKVTGKGVKDYGMTVVSKDTKLEGRVLGTCDKGSMKIIHEKSKTNPKPEKTS</sequence>
<feature type="chain" id="PRO_5045714577" evidence="1">
    <location>
        <begin position="20"/>
        <end position="84"/>
    </location>
</feature>
<evidence type="ECO:0000313" key="3">
    <source>
        <dbReference type="Proteomes" id="UP000624279"/>
    </source>
</evidence>
<gene>
    <name evidence="2" type="ORF">H8K55_07510</name>
</gene>
<accession>A0ABR6YB26</accession>